<evidence type="ECO:0000313" key="12">
    <source>
        <dbReference type="EMBL" id="KIY51373.1"/>
    </source>
</evidence>
<keyword evidence="4" id="KW-0963">Cytoplasm</keyword>
<keyword evidence="8" id="KW-0539">Nucleus</keyword>
<evidence type="ECO:0008006" key="14">
    <source>
        <dbReference type="Google" id="ProtNLM"/>
    </source>
</evidence>
<dbReference type="GO" id="GO:0070628">
    <property type="term" value="F:proteasome binding"/>
    <property type="evidence" value="ECO:0007669"/>
    <property type="project" value="InterPro"/>
</dbReference>
<dbReference type="GO" id="GO:0016607">
    <property type="term" value="C:nuclear speck"/>
    <property type="evidence" value="ECO:0007669"/>
    <property type="project" value="UniProtKB-SubCell"/>
</dbReference>
<dbReference type="InterPro" id="IPR035309">
    <property type="entry name" value="PSME4"/>
</dbReference>
<keyword evidence="7" id="KW-0234">DNA repair</keyword>
<evidence type="ECO:0000256" key="6">
    <source>
        <dbReference type="ARBA" id="ARBA00022763"/>
    </source>
</evidence>
<dbReference type="InterPro" id="IPR011989">
    <property type="entry name" value="ARM-like"/>
</dbReference>
<evidence type="ECO:0000313" key="13">
    <source>
        <dbReference type="Proteomes" id="UP000054144"/>
    </source>
</evidence>
<keyword evidence="6" id="KW-0227">DNA damage</keyword>
<dbReference type="Pfam" id="PF23096">
    <property type="entry name" value="HEAT_PSME4"/>
    <property type="match status" value="1"/>
</dbReference>
<evidence type="ECO:0000259" key="9">
    <source>
        <dbReference type="Pfam" id="PF11919"/>
    </source>
</evidence>
<evidence type="ECO:0000256" key="3">
    <source>
        <dbReference type="ARBA" id="ARBA00005739"/>
    </source>
</evidence>
<evidence type="ECO:0000259" key="10">
    <source>
        <dbReference type="Pfam" id="PF16507"/>
    </source>
</evidence>
<dbReference type="GO" id="GO:0010499">
    <property type="term" value="P:proteasomal ubiquitin-independent protein catabolic process"/>
    <property type="evidence" value="ECO:0007669"/>
    <property type="project" value="TreeGrafter"/>
</dbReference>
<feature type="domain" description="Proteasome activator Blm10 middle HEAT repeats region" evidence="10">
    <location>
        <begin position="410"/>
        <end position="937"/>
    </location>
</feature>
<feature type="domain" description="Proteasome activator complex subunit 4 C-terminal" evidence="9">
    <location>
        <begin position="1869"/>
        <end position="1955"/>
    </location>
</feature>
<evidence type="ECO:0000256" key="2">
    <source>
        <dbReference type="ARBA" id="ARBA00004496"/>
    </source>
</evidence>
<dbReference type="PANTHER" id="PTHR32170">
    <property type="entry name" value="PROTEASOME ACTIVATOR COMPLEX SUBUNIT 4"/>
    <property type="match status" value="1"/>
</dbReference>
<dbReference type="InterPro" id="IPR055455">
    <property type="entry name" value="HEAT_PSME4"/>
</dbReference>
<dbReference type="Pfam" id="PF16507">
    <property type="entry name" value="HEAT_PSME4_mid"/>
    <property type="match status" value="1"/>
</dbReference>
<feature type="domain" description="Proteasome activator complex subunit 4-like HEAT repeat-like" evidence="11">
    <location>
        <begin position="1385"/>
        <end position="1577"/>
    </location>
</feature>
<sequence>MVDDARTAGRATPGDDYDERYLTKFKTYIQYLPYGVEPSSKMMEMLDWICLRISQCVQARDFDVGLVQFDSMLSYWRLLKHPIPKDRRIKLAKIYYHVCVTPGTSNSVIAMCAETFVNLTRSRKKLSIDDMQLPWKPVYEILEHDLFLKRRRFEYTGLSFYMGYLAENARWFYGASDIDAMLATFLPQMNGTNLDSILAAQYYFVTFLPLNHPQSYLPVAFRIWESINSYMFDDRMLQFLASLSEMHVVAEVSDPGKVEVPQSMPRPQWSRDDLYLWSGLYKDVGIFSEHEWSIIMCKCLASMEIPLTDAGSLTTSPNTDLAAGFELGRLPKVTWRIKSLARIIVWSMATDGIPAPASNMPTPLMTPSASGTSTPQIQTSTLKEFLSAPLGRGIHKVKTYIAGSRALDSLARLIFSLENFFHPHHAGSWSTDLTAFIKFIVYEFNMRWHDEQRPECKTPMIRRLTRSMKRELVKCLRTVALLALFSPQDAAVANVTACLKSMSVMEPDLILQPILDRAIPALEALEERTTAMIKALGAVVPALVSRQIYYPGARHLVLILQLLIPGIDLNDPGKTNCTVGFLMDIFSSIKIGDLRTGDNAMPQAMDTELAIPEDRSLQMPFIDLEDFDPRLSDEEEDALLKESTGDFADWVANFIRRVIQLLENLPEENDHGSGEGTVETQLVYAVIGACSQICIHLSEPLYDLVLNLIFDYASNNVRPNAVRAIHQLVECVANASPEKTLAKFVPFCARNIRVEIENGASSVRTTSSSTPLPSDATLHWNLAILRGTVYNDGKKLLKYREEFLSLLKLLHHRAFSKRGFSWTGRLLSSMLLTLTHTYPLENRFVNPDEWNSEEFQWNHHKYWGKLYRPDEIKINWHVPNADEIEFALEIFTEIVEPAIMALSTLIETDHRDAVWRNDFCRHLSLVRSAFSGIPTLLKLPSVDEKIMREQLSTSDVLFEIPEMIGVLEPLASGFCLDDSSDSRYQYLISVRRQFGELLHKASVSLTQQGEENTVDAVYMLVRSIRTFFLDYGDSRDRRVFFHVNSEQFEAEKNVARHYGRQKVWPRSVLVRRARFYHSARLIWNCIDRLRGDLEHRLWDDLAEWSMWHYAIIRESSQELLDSIARCYDGLRRHVLPILYRALDVKTEDDRLKGALHTLNYASFGKYAVGEPTLASEFIVRLFGCQHSEKPSIQQCIAMVSENCLSSFVEPCYLSNDVLSSELNTVAIELEEDSKIKGHCDVVDVVERCRQQVIKRFELYHEASVRTTSAVLEIAQSSHTHWKYLIIAVRCLRTLVRRDVPLTERQTRFFLDNIYHSNPSVYSQRALTKTASNIKLRTLCSTPADLAMCRYRSPLKRSVPVQPSQALRRTCKSFIFQGISDSEHFRSIFVDKDPPGWLVWPALIDVIAMPDTVKSTFLPWDPTSAGALDELRKVATTTAFWNNLAVYYAEEGTDSSIVQDDVSCVKSIFQLLEDEPFEALRPTLESLLHDKDRNKQRAAAEFMAGLLGGSKHWPTTKQDVLWEWLAPQISTILASGVQTDTVSVWTSFLEYVLFKKDPRRVQSLVEYLFEQFYSADYNGEMSIEAMKVLSFFQAMYEELGVKFSAWSDQALDRCWLDLSSDHDDIRAYFAEFLAFSIPSVQVFVKECRVLPPDYDIMGMRGTYHRHRIAELVKNFPIWYTQRFDGVRAPQSTYDRVGIVVCKWLFKSIHDITAISSFDYLLPLMPELFRFTEVSDNNELATRATTLLVRMCGVMPPQSLVNPILDAIFEAIRSAASWRIRLKAIPLVQVFYFRNVPLISDAKIVEILEVLCKVLDDEIVEVREKAALTLSGVLRLSPRRSVLTLKDRFVRLARNSHIPPRHDPDYSKAIRQRHAAILGICALIDSFPYTVEKWMPELMANVLVEYTYDPIPISTTVRKCARNFKKTHQDTWHEDSKRFNEDQSVALSTLLTGSSYCKQHFNRTCCPHCDRSSRCLKDM</sequence>
<dbReference type="InterPro" id="IPR016024">
    <property type="entry name" value="ARM-type_fold"/>
</dbReference>
<dbReference type="GO" id="GO:0005829">
    <property type="term" value="C:cytosol"/>
    <property type="evidence" value="ECO:0007669"/>
    <property type="project" value="TreeGrafter"/>
</dbReference>
<organism evidence="12 13">
    <name type="scientific">Fistulina hepatica ATCC 64428</name>
    <dbReference type="NCBI Taxonomy" id="1128425"/>
    <lineage>
        <taxon>Eukaryota</taxon>
        <taxon>Fungi</taxon>
        <taxon>Dikarya</taxon>
        <taxon>Basidiomycota</taxon>
        <taxon>Agaricomycotina</taxon>
        <taxon>Agaricomycetes</taxon>
        <taxon>Agaricomycetidae</taxon>
        <taxon>Agaricales</taxon>
        <taxon>Fistulinaceae</taxon>
        <taxon>Fistulina</taxon>
    </lineage>
</organism>
<protein>
    <recommendedName>
        <fullName evidence="14">ARM repeat-containing protein</fullName>
    </recommendedName>
</protein>
<dbReference type="GO" id="GO:0016504">
    <property type="term" value="F:peptidase activator activity"/>
    <property type="evidence" value="ECO:0007669"/>
    <property type="project" value="InterPro"/>
</dbReference>
<evidence type="ECO:0000256" key="1">
    <source>
        <dbReference type="ARBA" id="ARBA00004324"/>
    </source>
</evidence>
<evidence type="ECO:0000256" key="5">
    <source>
        <dbReference type="ARBA" id="ARBA00022737"/>
    </source>
</evidence>
<dbReference type="Proteomes" id="UP000054144">
    <property type="component" value="Unassembled WGS sequence"/>
</dbReference>
<dbReference type="InterPro" id="IPR021843">
    <property type="entry name" value="PSME4_C"/>
</dbReference>
<dbReference type="InterPro" id="IPR032430">
    <property type="entry name" value="Blm10_mid"/>
</dbReference>
<gene>
    <name evidence="12" type="ORF">FISHEDRAFT_37518</name>
</gene>
<proteinExistence type="inferred from homology"/>
<keyword evidence="13" id="KW-1185">Reference proteome</keyword>
<dbReference type="Pfam" id="PF11919">
    <property type="entry name" value="PSME4_C"/>
    <property type="match status" value="1"/>
</dbReference>
<dbReference type="PANTHER" id="PTHR32170:SF3">
    <property type="entry name" value="PROTEASOME ACTIVATOR COMPLEX SUBUNIT 4"/>
    <property type="match status" value="1"/>
</dbReference>
<comment type="similarity">
    <text evidence="3">Belongs to the BLM10 family.</text>
</comment>
<keyword evidence="5" id="KW-0677">Repeat</keyword>
<dbReference type="OrthoDB" id="17907at2759"/>
<comment type="subcellular location">
    <subcellularLocation>
        <location evidence="2">Cytoplasm</location>
    </subcellularLocation>
    <subcellularLocation>
        <location evidence="1">Nucleus speckle</location>
    </subcellularLocation>
</comment>
<evidence type="ECO:0000259" key="11">
    <source>
        <dbReference type="Pfam" id="PF23096"/>
    </source>
</evidence>
<dbReference type="SUPFAM" id="SSF48371">
    <property type="entry name" value="ARM repeat"/>
    <property type="match status" value="2"/>
</dbReference>
<reference evidence="12 13" key="1">
    <citation type="journal article" date="2015" name="Fungal Genet. Biol.">
        <title>Evolution of novel wood decay mechanisms in Agaricales revealed by the genome sequences of Fistulina hepatica and Cylindrobasidium torrendii.</title>
        <authorList>
            <person name="Floudas D."/>
            <person name="Held B.W."/>
            <person name="Riley R."/>
            <person name="Nagy L.G."/>
            <person name="Koehler G."/>
            <person name="Ransdell A.S."/>
            <person name="Younus H."/>
            <person name="Chow J."/>
            <person name="Chiniquy J."/>
            <person name="Lipzen A."/>
            <person name="Tritt A."/>
            <person name="Sun H."/>
            <person name="Haridas S."/>
            <person name="LaButti K."/>
            <person name="Ohm R.A."/>
            <person name="Kues U."/>
            <person name="Blanchette R.A."/>
            <person name="Grigoriev I.V."/>
            <person name="Minto R.E."/>
            <person name="Hibbett D.S."/>
        </authorList>
    </citation>
    <scope>NUCLEOTIDE SEQUENCE [LARGE SCALE GENOMIC DNA]</scope>
    <source>
        <strain evidence="12 13">ATCC 64428</strain>
    </source>
</reference>
<dbReference type="EMBL" id="KN881666">
    <property type="protein sequence ID" value="KIY51373.1"/>
    <property type="molecule type" value="Genomic_DNA"/>
</dbReference>
<evidence type="ECO:0000256" key="7">
    <source>
        <dbReference type="ARBA" id="ARBA00023204"/>
    </source>
</evidence>
<evidence type="ECO:0000256" key="8">
    <source>
        <dbReference type="ARBA" id="ARBA00023242"/>
    </source>
</evidence>
<name>A0A0D7AKR7_9AGAR</name>
<accession>A0A0D7AKR7</accession>
<dbReference type="GO" id="GO:0006281">
    <property type="term" value="P:DNA repair"/>
    <property type="evidence" value="ECO:0007669"/>
    <property type="project" value="UniProtKB-KW"/>
</dbReference>
<dbReference type="Gene3D" id="1.25.10.10">
    <property type="entry name" value="Leucine-rich Repeat Variant"/>
    <property type="match status" value="1"/>
</dbReference>
<evidence type="ECO:0000256" key="4">
    <source>
        <dbReference type="ARBA" id="ARBA00022490"/>
    </source>
</evidence>